<keyword evidence="2" id="KW-1185">Reference proteome</keyword>
<gene>
    <name evidence="1" type="ORF">GCM10022392_26240</name>
</gene>
<evidence type="ECO:0000313" key="1">
    <source>
        <dbReference type="EMBL" id="GAA4100427.1"/>
    </source>
</evidence>
<dbReference type="EMBL" id="BAABCV010000009">
    <property type="protein sequence ID" value="GAA4100427.1"/>
    <property type="molecule type" value="Genomic_DNA"/>
</dbReference>
<comment type="caution">
    <text evidence="1">The sequence shown here is derived from an EMBL/GenBank/DDBJ whole genome shotgun (WGS) entry which is preliminary data.</text>
</comment>
<dbReference type="Proteomes" id="UP001500841">
    <property type="component" value="Unassembled WGS sequence"/>
</dbReference>
<sequence length="181" mass="20501">MIFSIYLLPAEVWGTVSDWFMVAVTSVTAFYLYKTLRSQQEVQKTQNELFTIENIRFKESIKPILKYTGTTQMMHPGDETKKILTVEVSNETSSNALNISKIVSEKDQIFIPMGFSDTRTHLVKGDAPLLFHFLIDPKGGGFVSFSLSYQDIAGTKYKQGVFCICDEIGIELHPYLPKVLD</sequence>
<proteinExistence type="predicted"/>
<reference evidence="2" key="1">
    <citation type="journal article" date="2019" name="Int. J. Syst. Evol. Microbiol.">
        <title>The Global Catalogue of Microorganisms (GCM) 10K type strain sequencing project: providing services to taxonomists for standard genome sequencing and annotation.</title>
        <authorList>
            <consortium name="The Broad Institute Genomics Platform"/>
            <consortium name="The Broad Institute Genome Sequencing Center for Infectious Disease"/>
            <person name="Wu L."/>
            <person name="Ma J."/>
        </authorList>
    </citation>
    <scope>NUCLEOTIDE SEQUENCE [LARGE SCALE GENOMIC DNA]</scope>
    <source>
        <strain evidence="2">JCM 17085</strain>
    </source>
</reference>
<organism evidence="1 2">
    <name type="scientific">Mucilaginibacter panaciglaebae</name>
    <dbReference type="NCBI Taxonomy" id="502331"/>
    <lineage>
        <taxon>Bacteria</taxon>
        <taxon>Pseudomonadati</taxon>
        <taxon>Bacteroidota</taxon>
        <taxon>Sphingobacteriia</taxon>
        <taxon>Sphingobacteriales</taxon>
        <taxon>Sphingobacteriaceae</taxon>
        <taxon>Mucilaginibacter</taxon>
    </lineage>
</organism>
<dbReference type="RefSeq" id="WP_345105253.1">
    <property type="nucleotide sequence ID" value="NZ_BAABCV010000009.1"/>
</dbReference>
<name>A0ABP7WZ80_9SPHI</name>
<evidence type="ECO:0000313" key="2">
    <source>
        <dbReference type="Proteomes" id="UP001500841"/>
    </source>
</evidence>
<accession>A0ABP7WZ80</accession>
<protein>
    <submittedName>
        <fullName evidence="1">Uncharacterized protein</fullName>
    </submittedName>
</protein>